<dbReference type="InterPro" id="IPR012336">
    <property type="entry name" value="Thioredoxin-like_fold"/>
</dbReference>
<dbReference type="InterPro" id="IPR004502">
    <property type="entry name" value="Thio_glut"/>
</dbReference>
<organism evidence="4 5">
    <name type="scientific">Methanothermococcus okinawensis</name>
    <dbReference type="NCBI Taxonomy" id="155863"/>
    <lineage>
        <taxon>Archaea</taxon>
        <taxon>Methanobacteriati</taxon>
        <taxon>Methanobacteriota</taxon>
        <taxon>Methanomada group</taxon>
        <taxon>Methanococci</taxon>
        <taxon>Methanococcales</taxon>
        <taxon>Methanococcaceae</taxon>
        <taxon>Methanothermococcus</taxon>
    </lineage>
</organism>
<accession>A0A832ZXT2</accession>
<feature type="domain" description="Thioredoxin" evidence="3">
    <location>
        <begin position="1"/>
        <end position="85"/>
    </location>
</feature>
<dbReference type="PANTHER" id="PTHR37170:SF1">
    <property type="entry name" value="GLUTAREDOXIN-LIKE PROTEIN"/>
    <property type="match status" value="1"/>
</dbReference>
<dbReference type="Gene3D" id="3.40.30.10">
    <property type="entry name" value="Glutaredoxin"/>
    <property type="match status" value="1"/>
</dbReference>
<evidence type="ECO:0000256" key="1">
    <source>
        <dbReference type="ARBA" id="ARBA00007787"/>
    </source>
</evidence>
<dbReference type="PROSITE" id="PS51352">
    <property type="entry name" value="THIOREDOXIN_2"/>
    <property type="match status" value="1"/>
</dbReference>
<dbReference type="InterPro" id="IPR036249">
    <property type="entry name" value="Thioredoxin-like_sf"/>
</dbReference>
<dbReference type="GO" id="GO:0045454">
    <property type="term" value="P:cell redox homeostasis"/>
    <property type="evidence" value="ECO:0007669"/>
    <property type="project" value="InterPro"/>
</dbReference>
<comment type="caution">
    <text evidence="4">The sequence shown here is derived from an EMBL/GenBank/DDBJ whole genome shotgun (WGS) entry which is preliminary data.</text>
</comment>
<dbReference type="GO" id="GO:0009055">
    <property type="term" value="F:electron transfer activity"/>
    <property type="evidence" value="ECO:0007669"/>
    <property type="project" value="InterPro"/>
</dbReference>
<proteinExistence type="inferred from homology"/>
<evidence type="ECO:0000259" key="3">
    <source>
        <dbReference type="PROSITE" id="PS51352"/>
    </source>
</evidence>
<dbReference type="EMBL" id="DQVW01000015">
    <property type="protein sequence ID" value="HIQ32071.1"/>
    <property type="molecule type" value="Genomic_DNA"/>
</dbReference>
<dbReference type="Proteomes" id="UP000623215">
    <property type="component" value="Unassembled WGS sequence"/>
</dbReference>
<evidence type="ECO:0000256" key="2">
    <source>
        <dbReference type="ARBA" id="ARBA00022982"/>
    </source>
</evidence>
<dbReference type="GO" id="GO:0015035">
    <property type="term" value="F:protein-disulfide reductase activity"/>
    <property type="evidence" value="ECO:0007669"/>
    <property type="project" value="InterPro"/>
</dbReference>
<gene>
    <name evidence="4" type="ORF">EYH55_01130</name>
</gene>
<sequence>MSMVKIEVFTSPMCPHCPPAKRVVEEVVSEIGGGVEVEFIDVMKEPERAAKYGIMAVPTIVINGEVAFIGAPTKEELKEKLSQYL</sequence>
<dbReference type="PROSITE" id="PS00195">
    <property type="entry name" value="GLUTAREDOXIN_1"/>
    <property type="match status" value="1"/>
</dbReference>
<comment type="similarity">
    <text evidence="1">Belongs to the glutaredoxin family.</text>
</comment>
<dbReference type="InterPro" id="IPR011767">
    <property type="entry name" value="GLR_AS"/>
</dbReference>
<keyword evidence="2" id="KW-0813">Transport</keyword>
<dbReference type="Pfam" id="PF13192">
    <property type="entry name" value="Thioredoxin_3"/>
    <property type="match status" value="1"/>
</dbReference>
<dbReference type="PROSITE" id="PS51354">
    <property type="entry name" value="GLUTAREDOXIN_2"/>
    <property type="match status" value="1"/>
</dbReference>
<dbReference type="AlphaFoldDB" id="A0A832ZXT2"/>
<dbReference type="InterPro" id="IPR013766">
    <property type="entry name" value="Thioredoxin_domain"/>
</dbReference>
<evidence type="ECO:0000313" key="4">
    <source>
        <dbReference type="EMBL" id="HIQ32071.1"/>
    </source>
</evidence>
<reference evidence="4" key="1">
    <citation type="journal article" date="2020" name="ISME J.">
        <title>Gammaproteobacteria mediating utilization of methyl-, sulfur- and petroleum organic compounds in deep ocean hydrothermal plumes.</title>
        <authorList>
            <person name="Zhou Z."/>
            <person name="Liu Y."/>
            <person name="Pan J."/>
            <person name="Cron B.R."/>
            <person name="Toner B.M."/>
            <person name="Anantharaman K."/>
            <person name="Breier J.A."/>
            <person name="Dick G.J."/>
            <person name="Li M."/>
        </authorList>
    </citation>
    <scope>NUCLEOTIDE SEQUENCE</scope>
    <source>
        <strain evidence="4">SZUA-1534</strain>
    </source>
</reference>
<dbReference type="NCBIfam" id="TIGR00411">
    <property type="entry name" value="redox_disulf_1"/>
    <property type="match status" value="1"/>
</dbReference>
<dbReference type="CDD" id="cd02973">
    <property type="entry name" value="TRX_GRX_like"/>
    <property type="match status" value="1"/>
</dbReference>
<dbReference type="SUPFAM" id="SSF52833">
    <property type="entry name" value="Thioredoxin-like"/>
    <property type="match status" value="1"/>
</dbReference>
<dbReference type="PANTHER" id="PTHR37170">
    <property type="entry name" value="GLUTAREDOXIN-RELATED"/>
    <property type="match status" value="1"/>
</dbReference>
<protein>
    <submittedName>
        <fullName evidence="4">Thioredoxin</fullName>
    </submittedName>
</protein>
<name>A0A832ZXT2_9EURY</name>
<keyword evidence="2" id="KW-0249">Electron transport</keyword>
<evidence type="ECO:0000313" key="5">
    <source>
        <dbReference type="Proteomes" id="UP000623215"/>
    </source>
</evidence>